<dbReference type="EMBL" id="OW240912">
    <property type="protein sequence ID" value="CAH2222298.1"/>
    <property type="molecule type" value="Genomic_DNA"/>
</dbReference>
<sequence>MTTYPSSAPTRNKTPDNKTTKTLSPLSGLKRQRPVKMPPTTMDSCSEITPAAYTAQRTLPLDHSQHRTQEHQGLPRHSRHPPRPQHRR</sequence>
<reference evidence="2" key="1">
    <citation type="submission" date="2022-03" db="EMBL/GenBank/DDBJ databases">
        <authorList>
            <person name="Alioto T."/>
            <person name="Alioto T."/>
            <person name="Gomez Garrido J."/>
        </authorList>
    </citation>
    <scope>NUCLEOTIDE SEQUENCE</scope>
</reference>
<dbReference type="Proteomes" id="UP001295444">
    <property type="component" value="Chromosome 01"/>
</dbReference>
<dbReference type="AlphaFoldDB" id="A0AAD1VMT3"/>
<evidence type="ECO:0000313" key="3">
    <source>
        <dbReference type="Proteomes" id="UP001295444"/>
    </source>
</evidence>
<evidence type="ECO:0000313" key="2">
    <source>
        <dbReference type="EMBL" id="CAH2222298.1"/>
    </source>
</evidence>
<name>A0AAD1VMT3_PELCU</name>
<keyword evidence="3" id="KW-1185">Reference proteome</keyword>
<evidence type="ECO:0000256" key="1">
    <source>
        <dbReference type="SAM" id="MobiDB-lite"/>
    </source>
</evidence>
<feature type="compositionally biased region" description="Basic residues" evidence="1">
    <location>
        <begin position="74"/>
        <end position="88"/>
    </location>
</feature>
<feature type="compositionally biased region" description="Polar residues" evidence="1">
    <location>
        <begin position="1"/>
        <end position="12"/>
    </location>
</feature>
<organism evidence="2 3">
    <name type="scientific">Pelobates cultripes</name>
    <name type="common">Western spadefoot toad</name>
    <dbReference type="NCBI Taxonomy" id="61616"/>
    <lineage>
        <taxon>Eukaryota</taxon>
        <taxon>Metazoa</taxon>
        <taxon>Chordata</taxon>
        <taxon>Craniata</taxon>
        <taxon>Vertebrata</taxon>
        <taxon>Euteleostomi</taxon>
        <taxon>Amphibia</taxon>
        <taxon>Batrachia</taxon>
        <taxon>Anura</taxon>
        <taxon>Pelobatoidea</taxon>
        <taxon>Pelobatidae</taxon>
        <taxon>Pelobates</taxon>
    </lineage>
</organism>
<feature type="region of interest" description="Disordered" evidence="1">
    <location>
        <begin position="1"/>
        <end position="88"/>
    </location>
</feature>
<protein>
    <submittedName>
        <fullName evidence="2">Uncharacterized protein</fullName>
    </submittedName>
</protein>
<proteinExistence type="predicted"/>
<accession>A0AAD1VMT3</accession>
<gene>
    <name evidence="2" type="ORF">PECUL_23A027649</name>
</gene>